<name>A0AAE9J514_CAEBR</name>
<protein>
    <submittedName>
        <fullName evidence="1">Uncharacterized protein</fullName>
    </submittedName>
</protein>
<proteinExistence type="predicted"/>
<accession>A0AAE9J514</accession>
<dbReference type="EMBL" id="CP092620">
    <property type="protein sequence ID" value="UMM14059.1"/>
    <property type="molecule type" value="Genomic_DNA"/>
</dbReference>
<dbReference type="AlphaFoldDB" id="A0AAE9J514"/>
<evidence type="ECO:0000313" key="2">
    <source>
        <dbReference type="Proteomes" id="UP000829354"/>
    </source>
</evidence>
<sequence length="97" mass="11329">MILFFSPPFPMFLFHLVEDTLGTLEVGSEWISIDHTQLGPENDWKRKKRIFEDYYAGTDYEQSKLWKMAVVEAGGRGRMSQNGKYMLSTEDKNCKEI</sequence>
<gene>
    <name evidence="1" type="ORF">L5515_002032</name>
</gene>
<dbReference type="Proteomes" id="UP000829354">
    <property type="component" value="Chromosome I"/>
</dbReference>
<organism evidence="1 2">
    <name type="scientific">Caenorhabditis briggsae</name>
    <dbReference type="NCBI Taxonomy" id="6238"/>
    <lineage>
        <taxon>Eukaryota</taxon>
        <taxon>Metazoa</taxon>
        <taxon>Ecdysozoa</taxon>
        <taxon>Nematoda</taxon>
        <taxon>Chromadorea</taxon>
        <taxon>Rhabditida</taxon>
        <taxon>Rhabditina</taxon>
        <taxon>Rhabditomorpha</taxon>
        <taxon>Rhabditoidea</taxon>
        <taxon>Rhabditidae</taxon>
        <taxon>Peloderinae</taxon>
        <taxon>Caenorhabditis</taxon>
    </lineage>
</organism>
<evidence type="ECO:0000313" key="1">
    <source>
        <dbReference type="EMBL" id="UMM14059.1"/>
    </source>
</evidence>
<keyword evidence="2" id="KW-1185">Reference proteome</keyword>
<reference evidence="1 2" key="1">
    <citation type="submission" date="2022-04" db="EMBL/GenBank/DDBJ databases">
        <title>Chromosome-level reference genomes for two strains of Caenorhabditis briggsae: an improved platform for comparative genomics.</title>
        <authorList>
            <person name="Stevens L."/>
            <person name="Andersen E."/>
        </authorList>
    </citation>
    <scope>NUCLEOTIDE SEQUENCE [LARGE SCALE GENOMIC DNA]</scope>
    <source>
        <strain evidence="1">VX34</strain>
        <tissue evidence="1">Whole-organism</tissue>
    </source>
</reference>